<accession>B9TJ37</accession>
<dbReference type="Proteomes" id="UP000008311">
    <property type="component" value="Unassembled WGS sequence"/>
</dbReference>
<evidence type="ECO:0000313" key="2">
    <source>
        <dbReference type="EMBL" id="EEF24126.1"/>
    </source>
</evidence>
<protein>
    <submittedName>
        <fullName evidence="2">Uncharacterized protein</fullName>
    </submittedName>
</protein>
<dbReference type="AlphaFoldDB" id="B9TJ37"/>
<dbReference type="InParanoid" id="B9TJ37"/>
<reference evidence="3" key="1">
    <citation type="journal article" date="2010" name="Nat. Biotechnol.">
        <title>Draft genome sequence of the oilseed species Ricinus communis.</title>
        <authorList>
            <person name="Chan A.P."/>
            <person name="Crabtree J."/>
            <person name="Zhao Q."/>
            <person name="Lorenzi H."/>
            <person name="Orvis J."/>
            <person name="Puiu D."/>
            <person name="Melake-Berhan A."/>
            <person name="Jones K.M."/>
            <person name="Redman J."/>
            <person name="Chen G."/>
            <person name="Cahoon E.B."/>
            <person name="Gedil M."/>
            <person name="Stanke M."/>
            <person name="Haas B.J."/>
            <person name="Wortman J.R."/>
            <person name="Fraser-Liggett C.M."/>
            <person name="Ravel J."/>
            <person name="Rabinowicz P.D."/>
        </authorList>
    </citation>
    <scope>NUCLEOTIDE SEQUENCE [LARGE SCALE GENOMIC DNA]</scope>
    <source>
        <strain evidence="3">cv. Hale</strain>
    </source>
</reference>
<keyword evidence="3" id="KW-1185">Reference proteome</keyword>
<gene>
    <name evidence="2" type="ORF">RCOM_1906480</name>
</gene>
<organism evidence="2 3">
    <name type="scientific">Ricinus communis</name>
    <name type="common">Castor bean</name>
    <dbReference type="NCBI Taxonomy" id="3988"/>
    <lineage>
        <taxon>Eukaryota</taxon>
        <taxon>Viridiplantae</taxon>
        <taxon>Streptophyta</taxon>
        <taxon>Embryophyta</taxon>
        <taxon>Tracheophyta</taxon>
        <taxon>Spermatophyta</taxon>
        <taxon>Magnoliopsida</taxon>
        <taxon>eudicotyledons</taxon>
        <taxon>Gunneridae</taxon>
        <taxon>Pentapetalae</taxon>
        <taxon>rosids</taxon>
        <taxon>fabids</taxon>
        <taxon>Malpighiales</taxon>
        <taxon>Euphorbiaceae</taxon>
        <taxon>Acalyphoideae</taxon>
        <taxon>Acalypheae</taxon>
        <taxon>Ricinus</taxon>
    </lineage>
</organism>
<sequence>MRYESAESVLAVHRTKQGMEPPGAEQAFDPSVVPVARHALCLDSALDGIFCRGQVRWGVLSRLAARQTAADRYHFLRGRTGCSAGDGRHHSTVGGDRGNSSVIS</sequence>
<evidence type="ECO:0000313" key="3">
    <source>
        <dbReference type="Proteomes" id="UP000008311"/>
    </source>
</evidence>
<name>B9TJ37_RICCO</name>
<proteinExistence type="predicted"/>
<evidence type="ECO:0000256" key="1">
    <source>
        <dbReference type="SAM" id="MobiDB-lite"/>
    </source>
</evidence>
<feature type="region of interest" description="Disordered" evidence="1">
    <location>
        <begin position="78"/>
        <end position="104"/>
    </location>
</feature>
<dbReference type="EMBL" id="EQ983374">
    <property type="protein sequence ID" value="EEF24126.1"/>
    <property type="molecule type" value="Genomic_DNA"/>
</dbReference>